<dbReference type="Gene3D" id="3.30.420.40">
    <property type="match status" value="1"/>
</dbReference>
<dbReference type="Proteomes" id="UP000521943">
    <property type="component" value="Unassembled WGS sequence"/>
</dbReference>
<dbReference type="EMBL" id="JACGCI010000069">
    <property type="protein sequence ID" value="KAF6748672.1"/>
    <property type="molecule type" value="Genomic_DNA"/>
</dbReference>
<accession>A0A8H6HLQ2</accession>
<dbReference type="PANTHER" id="PTHR14187:SF5">
    <property type="entry name" value="HEAT SHOCK 70 KDA PROTEIN 12A"/>
    <property type="match status" value="1"/>
</dbReference>
<name>A0A8H6HLQ2_9AGAR</name>
<dbReference type="OrthoDB" id="2963168at2759"/>
<proteinExistence type="predicted"/>
<dbReference type="CDD" id="cd10170">
    <property type="entry name" value="ASKHA_NBD_HSP70"/>
    <property type="match status" value="1"/>
</dbReference>
<sequence>MSYIAWHPGACAHHSTSKMTIPPRAEYKGHNRRLLLALDIGTTFSGISYSILDPGNVPEIRPVTRFPSQERVGGDTKIPTVIYYDNVGKPCAIGAETLKEGIEGDAEEYGWTKAHWFKLHLRPQTDSEPKGGPVPPLPPKKTVVVVFGDYMTYLLACAKTYISDTHGKIFWESLENDITYVLTHPNGWGGPEQAKMRQAAILAGFVPDTEAGHARISFVTEGEASLHFCLTGGLAIGTQEVASGVLIVDAGGGTIDVTAYRRDSDQSFEEIAIPRCYFQGAIYVAMRAEKYFDNFLKDSRFYQDVPTIVSRFDRTTKHVFRREDEPHHIQFASFRERDPAYNIRGGRITVEGSIVASFFEPSVSCIVNAIKVQQSTAHFPIKSVFLVGGFAASDWLYEMVKAQIEPLGIVVSRPDTHVSKAVSNGAVSYYLDGAVTSRVARSTYGICAYTSYVPTNEEHRRRSCESTIHSVTGKPVFLDCFSCILPKDTRVKETKEFRHGYVRNRFAAESLNYVTVDVLCYTGQKASSQWMLDEPDAYPILCTIEADTTAVVKRPHVSRTGQKYFEMSFSVVLLFGLTELKAQIAYIENGVEKRSVDFIHSTKL</sequence>
<keyword evidence="2" id="KW-1185">Reference proteome</keyword>
<dbReference type="AlphaFoldDB" id="A0A8H6HLQ2"/>
<protein>
    <submittedName>
        <fullName evidence="1">Uncharacterized protein</fullName>
    </submittedName>
</protein>
<reference evidence="1 2" key="1">
    <citation type="submission" date="2020-07" db="EMBL/GenBank/DDBJ databases">
        <title>Comparative genomics of pyrophilous fungi reveals a link between fire events and developmental genes.</title>
        <authorList>
            <consortium name="DOE Joint Genome Institute"/>
            <person name="Steindorff A.S."/>
            <person name="Carver A."/>
            <person name="Calhoun S."/>
            <person name="Stillman K."/>
            <person name="Liu H."/>
            <person name="Lipzen A."/>
            <person name="Pangilinan J."/>
            <person name="Labutti K."/>
            <person name="Bruns T.D."/>
            <person name="Grigoriev I.V."/>
        </authorList>
    </citation>
    <scope>NUCLEOTIDE SEQUENCE [LARGE SCALE GENOMIC DNA]</scope>
    <source>
        <strain evidence="1 2">CBS 144469</strain>
    </source>
</reference>
<evidence type="ECO:0000313" key="1">
    <source>
        <dbReference type="EMBL" id="KAF6748672.1"/>
    </source>
</evidence>
<organism evidence="1 2">
    <name type="scientific">Ephemerocybe angulata</name>
    <dbReference type="NCBI Taxonomy" id="980116"/>
    <lineage>
        <taxon>Eukaryota</taxon>
        <taxon>Fungi</taxon>
        <taxon>Dikarya</taxon>
        <taxon>Basidiomycota</taxon>
        <taxon>Agaricomycotina</taxon>
        <taxon>Agaricomycetes</taxon>
        <taxon>Agaricomycetidae</taxon>
        <taxon>Agaricales</taxon>
        <taxon>Agaricineae</taxon>
        <taxon>Psathyrellaceae</taxon>
        <taxon>Ephemerocybe</taxon>
    </lineage>
</organism>
<dbReference type="SUPFAM" id="SSF53067">
    <property type="entry name" value="Actin-like ATPase domain"/>
    <property type="match status" value="2"/>
</dbReference>
<gene>
    <name evidence="1" type="ORF">DFP72DRAFT_555395</name>
</gene>
<evidence type="ECO:0000313" key="2">
    <source>
        <dbReference type="Proteomes" id="UP000521943"/>
    </source>
</evidence>
<dbReference type="InterPro" id="IPR043129">
    <property type="entry name" value="ATPase_NBD"/>
</dbReference>
<comment type="caution">
    <text evidence="1">The sequence shown here is derived from an EMBL/GenBank/DDBJ whole genome shotgun (WGS) entry which is preliminary data.</text>
</comment>
<dbReference type="PANTHER" id="PTHR14187">
    <property type="entry name" value="ALPHA KINASE/ELONGATION FACTOR 2 KINASE"/>
    <property type="match status" value="1"/>
</dbReference>